<evidence type="ECO:0000256" key="2">
    <source>
        <dbReference type="SAM" id="Phobius"/>
    </source>
</evidence>
<accession>A0A0H5QLI2</accession>
<feature type="non-terminal residue" evidence="3">
    <location>
        <position position="1"/>
    </location>
</feature>
<name>A0A0H5QLI2_9EUKA</name>
<proteinExistence type="predicted"/>
<sequence>INPFAQTFDNQSDDDDLGRKTPYVENHRRGPRPPPSLPFPTTFITKPQLDNSQPAIAFFKQVAVSKASSKSDFDDAKQQFPQIRDAHHRVSNSEGCSDQIRQAAMTAWNADRLTNAVWYMDPVPVVVRVEASRRNPDGALRSSACKAIQVTIVIATALSAVILFAIGATLIITKIIS</sequence>
<feature type="transmembrane region" description="Helical" evidence="2">
    <location>
        <begin position="150"/>
        <end position="172"/>
    </location>
</feature>
<feature type="region of interest" description="Disordered" evidence="1">
    <location>
        <begin position="1"/>
        <end position="39"/>
    </location>
</feature>
<dbReference type="EMBL" id="HACM01001774">
    <property type="protein sequence ID" value="CRZ02216.1"/>
    <property type="molecule type" value="Transcribed_RNA"/>
</dbReference>
<protein>
    <submittedName>
        <fullName evidence="3">Uncharacterized protein</fullName>
    </submittedName>
</protein>
<feature type="compositionally biased region" description="Polar residues" evidence="1">
    <location>
        <begin position="1"/>
        <end position="10"/>
    </location>
</feature>
<keyword evidence="2" id="KW-1133">Transmembrane helix</keyword>
<evidence type="ECO:0000256" key="1">
    <source>
        <dbReference type="SAM" id="MobiDB-lite"/>
    </source>
</evidence>
<reference evidence="3" key="1">
    <citation type="submission" date="2015-04" db="EMBL/GenBank/DDBJ databases">
        <title>The genome sequence of the plant pathogenic Rhizarian Plasmodiophora brassicae reveals insights in its biotrophic life cycle and the origin of chitin synthesis.</title>
        <authorList>
            <person name="Schwelm A."/>
            <person name="Fogelqvist J."/>
            <person name="Knaust A."/>
            <person name="Julke S."/>
            <person name="Lilja T."/>
            <person name="Dhandapani V."/>
            <person name="Bonilla-Rosso G."/>
            <person name="Karlsson M."/>
            <person name="Shevchenko A."/>
            <person name="Choi S.R."/>
            <person name="Kim H.G."/>
            <person name="Park J.Y."/>
            <person name="Lim Y.P."/>
            <person name="Ludwig-Muller J."/>
            <person name="Dixelius C."/>
        </authorList>
    </citation>
    <scope>NUCLEOTIDE SEQUENCE</scope>
    <source>
        <tissue evidence="3">Potato root galls</tissue>
    </source>
</reference>
<evidence type="ECO:0000313" key="3">
    <source>
        <dbReference type="EMBL" id="CRZ02216.1"/>
    </source>
</evidence>
<dbReference type="AlphaFoldDB" id="A0A0H5QLI2"/>
<organism evidence="3">
    <name type="scientific">Spongospora subterranea</name>
    <dbReference type="NCBI Taxonomy" id="70186"/>
    <lineage>
        <taxon>Eukaryota</taxon>
        <taxon>Sar</taxon>
        <taxon>Rhizaria</taxon>
        <taxon>Endomyxa</taxon>
        <taxon>Phytomyxea</taxon>
        <taxon>Plasmodiophorida</taxon>
        <taxon>Plasmodiophoridae</taxon>
        <taxon>Spongospora</taxon>
    </lineage>
</organism>
<keyword evidence="2" id="KW-0472">Membrane</keyword>
<keyword evidence="2" id="KW-0812">Transmembrane</keyword>